<dbReference type="SUPFAM" id="SSF48056">
    <property type="entry name" value="Di-copper centre-containing domain"/>
    <property type="match status" value="1"/>
</dbReference>
<evidence type="ECO:0000256" key="2">
    <source>
        <dbReference type="ARBA" id="ARBA00023002"/>
    </source>
</evidence>
<dbReference type="GO" id="GO:0046872">
    <property type="term" value="F:metal ion binding"/>
    <property type="evidence" value="ECO:0007669"/>
    <property type="project" value="UniProtKB-KW"/>
</dbReference>
<dbReference type="PANTHER" id="PTHR11474">
    <property type="entry name" value="TYROSINASE FAMILY MEMBER"/>
    <property type="match status" value="1"/>
</dbReference>
<gene>
    <name evidence="5" type="ORF">QBC35DRAFT_506906</name>
</gene>
<dbReference type="InterPro" id="IPR050316">
    <property type="entry name" value="Tyrosinase/Hemocyanin"/>
</dbReference>
<accession>A0AAN6WL79</accession>
<dbReference type="AlphaFoldDB" id="A0AAN6WL79"/>
<dbReference type="PANTHER" id="PTHR11474:SF125">
    <property type="entry name" value="N-ACETYL-6-HYDROXYTRYPTOPHAN OXIDASE IVOB-RELATED"/>
    <property type="match status" value="1"/>
</dbReference>
<evidence type="ECO:0000256" key="1">
    <source>
        <dbReference type="ARBA" id="ARBA00022723"/>
    </source>
</evidence>
<dbReference type="GO" id="GO:0016491">
    <property type="term" value="F:oxidoreductase activity"/>
    <property type="evidence" value="ECO:0007669"/>
    <property type="project" value="UniProtKB-KW"/>
</dbReference>
<evidence type="ECO:0000313" key="6">
    <source>
        <dbReference type="Proteomes" id="UP001302126"/>
    </source>
</evidence>
<sequence length="502" mass="54918">MQVKAFRDLSKSDCMSVQVYQPVHMCKKSPCMWHRYAAAITNADAGTGVLAASAFLGQSNTLGVCPLTTSRAENLYLCTNTGGSTADSPMQAGFHPLPLTAKVHPSKTMKLLTSFLLVLATVGHASAVLPPKLQEFTQSAIDSGLVLKTLNGIALAKTFSSFSGTCTPSNVKFRREWRSISRNSRKKFVEAVKCVQTKPSVLPPSEVPGAKSVYDDLVWAHIRKAGLVHNSGTFLLFHRYYLYAYEQELAKCGWKSGVPYWNWGLDINGPHLSPVFDGSDASLGSDGIFIPNQPDRVIHFTPTLSVVIPPGTGGGCVASGPFSDFTIRLGIFSNLTGMPVEPVDGRGDNPRCLERDLNGNPLRRWSSFRNTTEVILSHDNIWDFQTHIEGDPRFMDSQLELMGPHGGGHAGIGGVAGNPIISPYDPAFWLTHSQLDRIYWIWQMLDLENRSNVAGTSTWINLPPSPNITVEDTIDVLPHQPTRKLKELMNTVGGSPLCHVYV</sequence>
<dbReference type="Gene3D" id="1.10.1280.10">
    <property type="entry name" value="Di-copper center containing domain from catechol oxidase"/>
    <property type="match status" value="1"/>
</dbReference>
<evidence type="ECO:0000259" key="3">
    <source>
        <dbReference type="PROSITE" id="PS00497"/>
    </source>
</evidence>
<feature type="domain" description="Tyrosinase copper-binding" evidence="3">
    <location>
        <begin position="229"/>
        <end position="246"/>
    </location>
</feature>
<comment type="caution">
    <text evidence="5">The sequence shown here is derived from an EMBL/GenBank/DDBJ whole genome shotgun (WGS) entry which is preliminary data.</text>
</comment>
<keyword evidence="6" id="KW-1185">Reference proteome</keyword>
<dbReference type="Pfam" id="PF00264">
    <property type="entry name" value="Tyrosinase"/>
    <property type="match status" value="1"/>
</dbReference>
<evidence type="ECO:0000259" key="4">
    <source>
        <dbReference type="PROSITE" id="PS00498"/>
    </source>
</evidence>
<dbReference type="PROSITE" id="PS00498">
    <property type="entry name" value="TYROSINASE_2"/>
    <property type="match status" value="1"/>
</dbReference>
<reference evidence="5" key="2">
    <citation type="submission" date="2023-05" db="EMBL/GenBank/DDBJ databases">
        <authorList>
            <consortium name="Lawrence Berkeley National Laboratory"/>
            <person name="Steindorff A."/>
            <person name="Hensen N."/>
            <person name="Bonometti L."/>
            <person name="Westerberg I."/>
            <person name="Brannstrom I.O."/>
            <person name="Guillou S."/>
            <person name="Cros-Aarteil S."/>
            <person name="Calhoun S."/>
            <person name="Haridas S."/>
            <person name="Kuo A."/>
            <person name="Mondo S."/>
            <person name="Pangilinan J."/>
            <person name="Riley R."/>
            <person name="Labutti K."/>
            <person name="Andreopoulos B."/>
            <person name="Lipzen A."/>
            <person name="Chen C."/>
            <person name="Yanf M."/>
            <person name="Daum C."/>
            <person name="Ng V."/>
            <person name="Clum A."/>
            <person name="Ohm R."/>
            <person name="Martin F."/>
            <person name="Silar P."/>
            <person name="Natvig D."/>
            <person name="Lalanne C."/>
            <person name="Gautier V."/>
            <person name="Ament-Velasquez S.L."/>
            <person name="Kruys A."/>
            <person name="Hutchinson M.I."/>
            <person name="Powell A.J."/>
            <person name="Barry K."/>
            <person name="Miller A.N."/>
            <person name="Grigoriev I.V."/>
            <person name="Debuchy R."/>
            <person name="Gladieux P."/>
            <person name="Thoren M.H."/>
            <person name="Johannesson H."/>
        </authorList>
    </citation>
    <scope>NUCLEOTIDE SEQUENCE</scope>
    <source>
        <strain evidence="5">PSN309</strain>
    </source>
</reference>
<dbReference type="EMBL" id="MU864512">
    <property type="protein sequence ID" value="KAK4183975.1"/>
    <property type="molecule type" value="Genomic_DNA"/>
</dbReference>
<keyword evidence="2" id="KW-0560">Oxidoreductase</keyword>
<protein>
    <submittedName>
        <fullName evidence="5">Grixazone synthase</fullName>
    </submittedName>
</protein>
<dbReference type="Proteomes" id="UP001302126">
    <property type="component" value="Unassembled WGS sequence"/>
</dbReference>
<dbReference type="PROSITE" id="PS00497">
    <property type="entry name" value="TYROSINASE_1"/>
    <property type="match status" value="1"/>
</dbReference>
<feature type="domain" description="Tyrosinase copper-binding" evidence="4">
    <location>
        <begin position="425"/>
        <end position="436"/>
    </location>
</feature>
<name>A0AAN6WL79_9PEZI</name>
<dbReference type="PRINTS" id="PR00092">
    <property type="entry name" value="TYROSINASE"/>
</dbReference>
<organism evidence="5 6">
    <name type="scientific">Podospora australis</name>
    <dbReference type="NCBI Taxonomy" id="1536484"/>
    <lineage>
        <taxon>Eukaryota</taxon>
        <taxon>Fungi</taxon>
        <taxon>Dikarya</taxon>
        <taxon>Ascomycota</taxon>
        <taxon>Pezizomycotina</taxon>
        <taxon>Sordariomycetes</taxon>
        <taxon>Sordariomycetidae</taxon>
        <taxon>Sordariales</taxon>
        <taxon>Podosporaceae</taxon>
        <taxon>Podospora</taxon>
    </lineage>
</organism>
<dbReference type="InterPro" id="IPR002227">
    <property type="entry name" value="Tyrosinase_Cu-bd"/>
</dbReference>
<evidence type="ECO:0000313" key="5">
    <source>
        <dbReference type="EMBL" id="KAK4183975.1"/>
    </source>
</evidence>
<reference evidence="5" key="1">
    <citation type="journal article" date="2023" name="Mol. Phylogenet. Evol.">
        <title>Genome-scale phylogeny and comparative genomics of the fungal order Sordariales.</title>
        <authorList>
            <person name="Hensen N."/>
            <person name="Bonometti L."/>
            <person name="Westerberg I."/>
            <person name="Brannstrom I.O."/>
            <person name="Guillou S."/>
            <person name="Cros-Aarteil S."/>
            <person name="Calhoun S."/>
            <person name="Haridas S."/>
            <person name="Kuo A."/>
            <person name="Mondo S."/>
            <person name="Pangilinan J."/>
            <person name="Riley R."/>
            <person name="LaButti K."/>
            <person name="Andreopoulos B."/>
            <person name="Lipzen A."/>
            <person name="Chen C."/>
            <person name="Yan M."/>
            <person name="Daum C."/>
            <person name="Ng V."/>
            <person name="Clum A."/>
            <person name="Steindorff A."/>
            <person name="Ohm R.A."/>
            <person name="Martin F."/>
            <person name="Silar P."/>
            <person name="Natvig D.O."/>
            <person name="Lalanne C."/>
            <person name="Gautier V."/>
            <person name="Ament-Velasquez S.L."/>
            <person name="Kruys A."/>
            <person name="Hutchinson M.I."/>
            <person name="Powell A.J."/>
            <person name="Barry K."/>
            <person name="Miller A.N."/>
            <person name="Grigoriev I.V."/>
            <person name="Debuchy R."/>
            <person name="Gladieux P."/>
            <person name="Hiltunen Thoren M."/>
            <person name="Johannesson H."/>
        </authorList>
    </citation>
    <scope>NUCLEOTIDE SEQUENCE</scope>
    <source>
        <strain evidence="5">PSN309</strain>
    </source>
</reference>
<proteinExistence type="predicted"/>
<keyword evidence="1" id="KW-0479">Metal-binding</keyword>
<dbReference type="InterPro" id="IPR008922">
    <property type="entry name" value="Di-copper_centre_dom_sf"/>
</dbReference>